<organism evidence="3">
    <name type="scientific">Haemaphysalis longicornis</name>
    <name type="common">Bush tick</name>
    <dbReference type="NCBI Taxonomy" id="44386"/>
    <lineage>
        <taxon>Eukaryota</taxon>
        <taxon>Metazoa</taxon>
        <taxon>Ecdysozoa</taxon>
        <taxon>Arthropoda</taxon>
        <taxon>Chelicerata</taxon>
        <taxon>Arachnida</taxon>
        <taxon>Acari</taxon>
        <taxon>Parasitiformes</taxon>
        <taxon>Ixodida</taxon>
        <taxon>Ixodoidea</taxon>
        <taxon>Ixodidae</taxon>
        <taxon>Haemaphysalinae</taxon>
        <taxon>Haemaphysalis</taxon>
    </lineage>
</organism>
<dbReference type="SUPFAM" id="SSF57567">
    <property type="entry name" value="Serine protease inhibitors"/>
    <property type="match status" value="1"/>
</dbReference>
<keyword evidence="2" id="KW-0732">Signal</keyword>
<sequence length="115" mass="12662">MKYFAWSMLLLFAVLGVFVHLICADAVPSNRRTENNGGGGDMTFMLPPTGSPSNTNNDGCPPNEHMSPCGVCKERTCDNKPARPCTRECKDPACVCNDHYCRGDDKKCHRIPGRN</sequence>
<reference evidence="3" key="1">
    <citation type="journal article" date="2005" name="J. Vet. Med. Sci.">
        <title>Random sequencing of cDNA library derived from partially-fed adult female Haemaphysalis longicornis salivary gland.</title>
        <authorList>
            <person name="Nakajima C."/>
            <person name="da Silva I."/>
            <person name="Imamura S."/>
            <person name="Konnai S."/>
            <person name="Ohashi K."/>
            <person name="Onuma M."/>
        </authorList>
    </citation>
    <scope>NUCLEOTIDE SEQUENCE</scope>
    <source>
        <tissue evidence="3">Salivary gland</tissue>
    </source>
</reference>
<accession>Q4R183</accession>
<proteinExistence type="evidence at transcript level"/>
<feature type="signal peptide" evidence="2">
    <location>
        <begin position="1"/>
        <end position="24"/>
    </location>
</feature>
<evidence type="ECO:0000256" key="1">
    <source>
        <dbReference type="SAM" id="MobiDB-lite"/>
    </source>
</evidence>
<dbReference type="EMBL" id="AB219093">
    <property type="protein sequence ID" value="BAE02654.1"/>
    <property type="molecule type" value="mRNA"/>
</dbReference>
<dbReference type="Gene3D" id="2.10.25.10">
    <property type="entry name" value="Laminin"/>
    <property type="match status" value="1"/>
</dbReference>
<gene>
    <name evidence="3" type="primary">HLSG-g48</name>
</gene>
<dbReference type="CDD" id="cd19941">
    <property type="entry name" value="TIL"/>
    <property type="match status" value="1"/>
</dbReference>
<feature type="region of interest" description="Disordered" evidence="1">
    <location>
        <begin position="34"/>
        <end position="59"/>
    </location>
</feature>
<name>Q4R183_HAELO</name>
<protein>
    <submittedName>
        <fullName evidence="3">Uncharacterized protein HLSG-g48</fullName>
    </submittedName>
</protein>
<evidence type="ECO:0000313" key="3">
    <source>
        <dbReference type="EMBL" id="BAE02654.1"/>
    </source>
</evidence>
<evidence type="ECO:0000256" key="2">
    <source>
        <dbReference type="SAM" id="SignalP"/>
    </source>
</evidence>
<dbReference type="AlphaFoldDB" id="Q4R183"/>
<feature type="chain" id="PRO_5005695785" evidence="2">
    <location>
        <begin position="25"/>
        <end position="115"/>
    </location>
</feature>
<dbReference type="InterPro" id="IPR036084">
    <property type="entry name" value="Ser_inhib-like_sf"/>
</dbReference>